<dbReference type="InterPro" id="IPR056253">
    <property type="entry name" value="At2g29880-like_C"/>
</dbReference>
<evidence type="ECO:0000259" key="2">
    <source>
        <dbReference type="Pfam" id="PF24769"/>
    </source>
</evidence>
<accession>V4NXF3</accession>
<dbReference type="PANTHER" id="PTHR47864">
    <property type="entry name" value="TRANSMEMBRANE PROTEIN"/>
    <property type="match status" value="1"/>
</dbReference>
<gene>
    <name evidence="3" type="ORF">EUTSA_v10017633mg</name>
</gene>
<name>V4NXF3_EUTSA</name>
<feature type="domain" description="At2g29880-like C-terminal" evidence="2">
    <location>
        <begin position="149"/>
        <end position="183"/>
    </location>
</feature>
<evidence type="ECO:0000256" key="1">
    <source>
        <dbReference type="SAM" id="MobiDB-lite"/>
    </source>
</evidence>
<dbReference type="PANTHER" id="PTHR47864:SF12">
    <property type="entry name" value="MYB_SANT-LIKE DOMAIN-CONTAINING PROTEIN"/>
    <property type="match status" value="1"/>
</dbReference>
<dbReference type="AlphaFoldDB" id="V4NXF3"/>
<dbReference type="EMBL" id="KI517385">
    <property type="protein sequence ID" value="ESQ51581.1"/>
    <property type="molecule type" value="Genomic_DNA"/>
</dbReference>
<evidence type="ECO:0000313" key="3">
    <source>
        <dbReference type="EMBL" id="ESQ51581.1"/>
    </source>
</evidence>
<dbReference type="InterPro" id="IPR055314">
    <property type="entry name" value="At2g29880-like"/>
</dbReference>
<evidence type="ECO:0000313" key="4">
    <source>
        <dbReference type="Proteomes" id="UP000030689"/>
    </source>
</evidence>
<keyword evidence="4" id="KW-1185">Reference proteome</keyword>
<sequence>MQNFSDVALVLGDLITKQFTPSDEPYHNYLQNNTFEDYEDLQIIFESVIVRGNTVFGLGEREDVNHMENVCEVNIPTYKTLKEKPHSRKRAKPPGNGDPSESTNHGDYSENVLTEMIEVSTNLINFIQQKEEMYQREVELRETEKKKNNHIRYDAVIKILTLKMNDVFVSMSVEEHLGWILRNT</sequence>
<dbReference type="KEGG" id="eus:EUTSA_v10017633mg"/>
<dbReference type="Gramene" id="ESQ51581">
    <property type="protein sequence ID" value="ESQ51581"/>
    <property type="gene ID" value="EUTSA_v10017633mg"/>
</dbReference>
<dbReference type="Pfam" id="PF24769">
    <property type="entry name" value="At2g29880_C"/>
    <property type="match status" value="1"/>
</dbReference>
<proteinExistence type="predicted"/>
<organism evidence="3 4">
    <name type="scientific">Eutrema salsugineum</name>
    <name type="common">Saltwater cress</name>
    <name type="synonym">Sisymbrium salsugineum</name>
    <dbReference type="NCBI Taxonomy" id="72664"/>
    <lineage>
        <taxon>Eukaryota</taxon>
        <taxon>Viridiplantae</taxon>
        <taxon>Streptophyta</taxon>
        <taxon>Embryophyta</taxon>
        <taxon>Tracheophyta</taxon>
        <taxon>Spermatophyta</taxon>
        <taxon>Magnoliopsida</taxon>
        <taxon>eudicotyledons</taxon>
        <taxon>Gunneridae</taxon>
        <taxon>Pentapetalae</taxon>
        <taxon>rosids</taxon>
        <taxon>malvids</taxon>
        <taxon>Brassicales</taxon>
        <taxon>Brassicaceae</taxon>
        <taxon>Eutremeae</taxon>
        <taxon>Eutrema</taxon>
    </lineage>
</organism>
<protein>
    <recommendedName>
        <fullName evidence="2">At2g29880-like C-terminal domain-containing protein</fullName>
    </recommendedName>
</protein>
<reference evidence="3 4" key="1">
    <citation type="journal article" date="2013" name="Front. Plant Sci.">
        <title>The Reference Genome of the Halophytic Plant Eutrema salsugineum.</title>
        <authorList>
            <person name="Yang R."/>
            <person name="Jarvis D.E."/>
            <person name="Chen H."/>
            <person name="Beilstein M.A."/>
            <person name="Grimwood J."/>
            <person name="Jenkins J."/>
            <person name="Shu S."/>
            <person name="Prochnik S."/>
            <person name="Xin M."/>
            <person name="Ma C."/>
            <person name="Schmutz J."/>
            <person name="Wing R.A."/>
            <person name="Mitchell-Olds T."/>
            <person name="Schumaker K.S."/>
            <person name="Wang X."/>
        </authorList>
    </citation>
    <scope>NUCLEOTIDE SEQUENCE [LARGE SCALE GENOMIC DNA]</scope>
</reference>
<dbReference type="Proteomes" id="UP000030689">
    <property type="component" value="Unassembled WGS sequence"/>
</dbReference>
<feature type="region of interest" description="Disordered" evidence="1">
    <location>
        <begin position="82"/>
        <end position="107"/>
    </location>
</feature>